<evidence type="ECO:0000313" key="1">
    <source>
        <dbReference type="EMBL" id="AVR89055.1"/>
    </source>
</evidence>
<sequence length="127" mass="15018">MTNIVYRIQDADGRGPWKLGFSRHWVEDRDDHDLLIPWYREFGRVDQRAIVGMHIGCGCRTEEQLRRWFTPTEYARLVEFGYRAVQMEVGRILAESNIQCVFERVRPLRWDVEPFALYEIGVKGVTA</sequence>
<dbReference type="RefSeq" id="WP_107221215.1">
    <property type="nucleotide sequence ID" value="NZ_CP028339.1"/>
</dbReference>
<dbReference type="OrthoDB" id="9982317at2"/>
<organism evidence="1 2">
    <name type="scientific">Thauera aromatica K172</name>
    <dbReference type="NCBI Taxonomy" id="44139"/>
    <lineage>
        <taxon>Bacteria</taxon>
        <taxon>Pseudomonadati</taxon>
        <taxon>Pseudomonadota</taxon>
        <taxon>Betaproteobacteria</taxon>
        <taxon>Rhodocyclales</taxon>
        <taxon>Zoogloeaceae</taxon>
        <taxon>Thauera</taxon>
    </lineage>
</organism>
<gene>
    <name evidence="1" type="ORF">Tharo_2152</name>
</gene>
<protein>
    <submittedName>
        <fullName evidence="1">Uncharacterized protein</fullName>
    </submittedName>
</protein>
<reference evidence="1 2" key="1">
    <citation type="submission" date="2018-03" db="EMBL/GenBank/DDBJ databases">
        <title>Complete genome sequence of Thauera aromatica, a model organism for studying aromatic compound degradation under denitrifying conditions.</title>
        <authorList>
            <person name="Lo H.-Y."/>
            <person name="Goris T."/>
            <person name="Boll M."/>
            <person name="Mueller J.A."/>
        </authorList>
    </citation>
    <scope>NUCLEOTIDE SEQUENCE [LARGE SCALE GENOMIC DNA]</scope>
    <source>
        <strain evidence="1 2">K172</strain>
    </source>
</reference>
<dbReference type="Proteomes" id="UP000241885">
    <property type="component" value="Chromosome"/>
</dbReference>
<accession>A0A2R4BNZ8</accession>
<dbReference type="AlphaFoldDB" id="A0A2R4BNZ8"/>
<proteinExistence type="predicted"/>
<dbReference type="EMBL" id="CP028339">
    <property type="protein sequence ID" value="AVR89055.1"/>
    <property type="molecule type" value="Genomic_DNA"/>
</dbReference>
<keyword evidence="2" id="KW-1185">Reference proteome</keyword>
<dbReference type="KEGG" id="tak:Tharo_2152"/>
<name>A0A2R4BNZ8_THAAR</name>
<evidence type="ECO:0000313" key="2">
    <source>
        <dbReference type="Proteomes" id="UP000241885"/>
    </source>
</evidence>